<evidence type="ECO:0000256" key="1">
    <source>
        <dbReference type="ARBA" id="ARBA00008563"/>
    </source>
</evidence>
<dbReference type="AlphaFoldDB" id="A0A0M6YK17"/>
<keyword evidence="3 4" id="KW-0687">Ribonucleoprotein</keyword>
<dbReference type="HAMAP" id="MF_01363">
    <property type="entry name" value="Ribosomal_bL21"/>
    <property type="match status" value="1"/>
</dbReference>
<sequence>MFAVLKTGGKQYRVAEGDVLRVERLAAEAGETIQFNDVMMLGGDNVTVGAPLIDGAAVQADVIDQIKGEKLIHFVKRRRKHSSKRTKGHRQRLTLLRITSILASGGDKSGVKEAKGAGSMTVAERAAASPASNKSKVRSGNKGTSGMSTAAKVAVAAGAAAATGAVVAAGVAASKSDKPAKAAKAVKKTVEDAVAPGSKPGNLLDEARGGKADDLKKISGVGPKLEGVLHENGVFHFDQISAWGPDEIAYMDDRLSFKGRIERDGWIDQATKFAAEQE</sequence>
<dbReference type="InterPro" id="IPR001787">
    <property type="entry name" value="Ribosomal_bL21"/>
</dbReference>
<keyword evidence="2 4" id="KW-0689">Ribosomal protein</keyword>
<dbReference type="Proteomes" id="UP000049222">
    <property type="component" value="Unassembled WGS sequence"/>
</dbReference>
<organism evidence="7 8">
    <name type="scientific">Jannaschia donghaensis</name>
    <dbReference type="NCBI Taxonomy" id="420998"/>
    <lineage>
        <taxon>Bacteria</taxon>
        <taxon>Pseudomonadati</taxon>
        <taxon>Pseudomonadota</taxon>
        <taxon>Alphaproteobacteria</taxon>
        <taxon>Rhodobacterales</taxon>
        <taxon>Roseobacteraceae</taxon>
        <taxon>Jannaschia</taxon>
    </lineage>
</organism>
<evidence type="ECO:0000256" key="4">
    <source>
        <dbReference type="HAMAP-Rule" id="MF_01363"/>
    </source>
</evidence>
<dbReference type="OrthoDB" id="9813334at2"/>
<evidence type="ECO:0000313" key="7">
    <source>
        <dbReference type="EMBL" id="CTQ50701.1"/>
    </source>
</evidence>
<keyword evidence="4 5" id="KW-0694">RNA-binding</keyword>
<dbReference type="GO" id="GO:0005840">
    <property type="term" value="C:ribosome"/>
    <property type="evidence" value="ECO:0007669"/>
    <property type="project" value="UniProtKB-KW"/>
</dbReference>
<feature type="region of interest" description="Disordered" evidence="6">
    <location>
        <begin position="107"/>
        <end position="146"/>
    </location>
</feature>
<dbReference type="GO" id="GO:0006412">
    <property type="term" value="P:translation"/>
    <property type="evidence" value="ECO:0007669"/>
    <property type="project" value="UniProtKB-UniRule"/>
</dbReference>
<dbReference type="GO" id="GO:0019843">
    <property type="term" value="F:rRNA binding"/>
    <property type="evidence" value="ECO:0007669"/>
    <property type="project" value="UniProtKB-UniRule"/>
</dbReference>
<accession>A0A0M6YK17</accession>
<comment type="function">
    <text evidence="4 5">This protein binds to 23S rRNA in the presence of protein L20.</text>
</comment>
<evidence type="ECO:0000256" key="5">
    <source>
        <dbReference type="RuleBase" id="RU000562"/>
    </source>
</evidence>
<dbReference type="Pfam" id="PF00829">
    <property type="entry name" value="Ribosomal_L21p"/>
    <property type="match status" value="1"/>
</dbReference>
<dbReference type="RefSeq" id="WP_055086397.1">
    <property type="nucleotide sequence ID" value="NZ_CXSU01000012.1"/>
</dbReference>
<dbReference type="NCBIfam" id="TIGR00061">
    <property type="entry name" value="L21"/>
    <property type="match status" value="1"/>
</dbReference>
<dbReference type="PANTHER" id="PTHR21349">
    <property type="entry name" value="50S RIBOSOMAL PROTEIN L21"/>
    <property type="match status" value="1"/>
</dbReference>
<dbReference type="InterPro" id="IPR028909">
    <property type="entry name" value="bL21-like"/>
</dbReference>
<dbReference type="GO" id="GO:1990904">
    <property type="term" value="C:ribonucleoprotein complex"/>
    <property type="evidence" value="ECO:0007669"/>
    <property type="project" value="UniProtKB-KW"/>
</dbReference>
<dbReference type="STRING" id="420998.JDO7802_02728"/>
<dbReference type="Gene3D" id="1.10.150.20">
    <property type="entry name" value="5' to 3' exonuclease, C-terminal subdomain"/>
    <property type="match status" value="1"/>
</dbReference>
<dbReference type="SUPFAM" id="SSF141091">
    <property type="entry name" value="L21p-like"/>
    <property type="match status" value="1"/>
</dbReference>
<evidence type="ECO:0000256" key="6">
    <source>
        <dbReference type="SAM" id="MobiDB-lite"/>
    </source>
</evidence>
<proteinExistence type="inferred from homology"/>
<dbReference type="GO" id="GO:0005737">
    <property type="term" value="C:cytoplasm"/>
    <property type="evidence" value="ECO:0007669"/>
    <property type="project" value="UniProtKB-ARBA"/>
</dbReference>
<evidence type="ECO:0000256" key="3">
    <source>
        <dbReference type="ARBA" id="ARBA00023274"/>
    </source>
</evidence>
<evidence type="ECO:0000313" key="8">
    <source>
        <dbReference type="Proteomes" id="UP000049222"/>
    </source>
</evidence>
<comment type="similarity">
    <text evidence="1 4 5">Belongs to the bacterial ribosomal protein bL21 family.</text>
</comment>
<evidence type="ECO:0000256" key="2">
    <source>
        <dbReference type="ARBA" id="ARBA00022980"/>
    </source>
</evidence>
<gene>
    <name evidence="4 7" type="primary">rplU</name>
    <name evidence="7" type="ORF">JDO7802_02728</name>
</gene>
<dbReference type="PANTHER" id="PTHR21349:SF0">
    <property type="entry name" value="LARGE RIBOSOMAL SUBUNIT PROTEIN BL21M"/>
    <property type="match status" value="1"/>
</dbReference>
<dbReference type="EMBL" id="CXSU01000012">
    <property type="protein sequence ID" value="CTQ50701.1"/>
    <property type="molecule type" value="Genomic_DNA"/>
</dbReference>
<keyword evidence="8" id="KW-1185">Reference proteome</keyword>
<name>A0A0M6YK17_9RHOB</name>
<dbReference type="InterPro" id="IPR036164">
    <property type="entry name" value="bL21-like_sf"/>
</dbReference>
<protein>
    <recommendedName>
        <fullName evidence="4">Large ribosomal subunit protein bL21</fullName>
    </recommendedName>
</protein>
<dbReference type="GO" id="GO:0003735">
    <property type="term" value="F:structural constituent of ribosome"/>
    <property type="evidence" value="ECO:0007669"/>
    <property type="project" value="InterPro"/>
</dbReference>
<keyword evidence="4 5" id="KW-0699">rRNA-binding</keyword>
<comment type="subunit">
    <text evidence="4">Part of the 50S ribosomal subunit. Contacts protein L20.</text>
</comment>
<reference evidence="7 8" key="1">
    <citation type="submission" date="2015-07" db="EMBL/GenBank/DDBJ databases">
        <authorList>
            <person name="Noorani M."/>
        </authorList>
    </citation>
    <scope>NUCLEOTIDE SEQUENCE [LARGE SCALE GENOMIC DNA]</scope>
    <source>
        <strain evidence="7 8">CECT 7802</strain>
    </source>
</reference>